<dbReference type="SUPFAM" id="SSF53335">
    <property type="entry name" value="S-adenosyl-L-methionine-dependent methyltransferases"/>
    <property type="match status" value="1"/>
</dbReference>
<dbReference type="Pfam" id="PF23114">
    <property type="entry name" value="NAD-bd_HRPKS_sdrA"/>
    <property type="match status" value="1"/>
</dbReference>
<dbReference type="Gene3D" id="3.40.50.150">
    <property type="entry name" value="Vaccinia Virus protein VP39"/>
    <property type="match status" value="1"/>
</dbReference>
<feature type="active site" description="Proton donor; for dehydratase activity" evidence="8">
    <location>
        <position position="1210"/>
    </location>
</feature>
<dbReference type="RefSeq" id="XP_066673390.1">
    <property type="nucleotide sequence ID" value="XM_066806094.1"/>
</dbReference>
<keyword evidence="6" id="KW-0511">Multifunctional enzyme</keyword>
<dbReference type="InterPro" id="IPR049900">
    <property type="entry name" value="PKS_mFAS_DH"/>
</dbReference>
<dbReference type="SMART" id="SM00826">
    <property type="entry name" value="PKS_DH"/>
    <property type="match status" value="1"/>
</dbReference>
<dbReference type="Pfam" id="PF00107">
    <property type="entry name" value="ADH_zinc_N"/>
    <property type="match status" value="1"/>
</dbReference>
<dbReference type="InterPro" id="IPR014043">
    <property type="entry name" value="Acyl_transferase_dom"/>
</dbReference>
<dbReference type="PROSITE" id="PS52019">
    <property type="entry name" value="PKS_MFAS_DH"/>
    <property type="match status" value="1"/>
</dbReference>
<dbReference type="InterPro" id="IPR020841">
    <property type="entry name" value="PKS_Beta-ketoAc_synthase_dom"/>
</dbReference>
<dbReference type="GeneID" id="92039154"/>
<dbReference type="Gene3D" id="3.40.366.10">
    <property type="entry name" value="Malonyl-Coenzyme A Acyl Carrier Protein, domain 2"/>
    <property type="match status" value="1"/>
</dbReference>
<dbReference type="InterPro" id="IPR013217">
    <property type="entry name" value="Methyltransf_12"/>
</dbReference>
<keyword evidence="7" id="KW-0012">Acyltransferase</keyword>
<dbReference type="InterPro" id="IPR016039">
    <property type="entry name" value="Thiolase-like"/>
</dbReference>
<dbReference type="Pfam" id="PF14765">
    <property type="entry name" value="PS-DH"/>
    <property type="match status" value="1"/>
</dbReference>
<dbReference type="InterPro" id="IPR050091">
    <property type="entry name" value="PKS_NRPS_Biosynth_Enz"/>
</dbReference>
<dbReference type="InterPro" id="IPR020843">
    <property type="entry name" value="ER"/>
</dbReference>
<feature type="domain" description="Ketosynthase family 3 (KS3)" evidence="11">
    <location>
        <begin position="2"/>
        <end position="415"/>
    </location>
</feature>
<dbReference type="SMART" id="SM00825">
    <property type="entry name" value="PKS_KS"/>
    <property type="match status" value="1"/>
</dbReference>
<dbReference type="EMBL" id="JAQQWN010000003">
    <property type="protein sequence ID" value="KAK8091418.1"/>
    <property type="molecule type" value="Genomic_DNA"/>
</dbReference>
<dbReference type="CDD" id="cd05195">
    <property type="entry name" value="enoyl_red"/>
    <property type="match status" value="1"/>
</dbReference>
<dbReference type="Gene3D" id="3.90.180.10">
    <property type="entry name" value="Medium-chain alcohol dehydrogenases, catalytic domain"/>
    <property type="match status" value="1"/>
</dbReference>
<dbReference type="Gene3D" id="3.40.50.720">
    <property type="entry name" value="NAD(P)-binding Rossmann-like Domain"/>
    <property type="match status" value="2"/>
</dbReference>
<feature type="region of interest" description="N-terminal hotdog fold" evidence="8">
    <location>
        <begin position="969"/>
        <end position="1110"/>
    </location>
</feature>
<keyword evidence="14" id="KW-1185">Reference proteome</keyword>
<protein>
    <submittedName>
        <fullName evidence="13">Polyketide synthase</fullName>
    </submittedName>
</protein>
<keyword evidence="5" id="KW-0560">Oxidoreductase</keyword>
<dbReference type="SMART" id="SM00822">
    <property type="entry name" value="PKS_KR"/>
    <property type="match status" value="1"/>
</dbReference>
<accession>A0ABR1X7N5</accession>
<evidence type="ECO:0000256" key="2">
    <source>
        <dbReference type="ARBA" id="ARBA00022553"/>
    </source>
</evidence>
<proteinExistence type="predicted"/>
<evidence type="ECO:0000256" key="9">
    <source>
        <dbReference type="SAM" id="MobiDB-lite"/>
    </source>
</evidence>
<dbReference type="SMART" id="SM00827">
    <property type="entry name" value="PKS_AT"/>
    <property type="match status" value="1"/>
</dbReference>
<dbReference type="SUPFAM" id="SSF52151">
    <property type="entry name" value="FabD/lysophospholipase-like"/>
    <property type="match status" value="1"/>
</dbReference>
<dbReference type="SMART" id="SM00823">
    <property type="entry name" value="PKS_PP"/>
    <property type="match status" value="1"/>
</dbReference>
<dbReference type="InterPro" id="IPR020806">
    <property type="entry name" value="PKS_PP-bd"/>
</dbReference>
<evidence type="ECO:0000313" key="14">
    <source>
        <dbReference type="Proteomes" id="UP001433268"/>
    </source>
</evidence>
<feature type="region of interest" description="C-terminal hotdog fold" evidence="8">
    <location>
        <begin position="1139"/>
        <end position="1298"/>
    </location>
</feature>
<dbReference type="InterPro" id="IPR020807">
    <property type="entry name" value="PKS_DH"/>
</dbReference>
<dbReference type="InterPro" id="IPR014030">
    <property type="entry name" value="Ketoacyl_synth_N"/>
</dbReference>
<feature type="region of interest" description="Disordered" evidence="9">
    <location>
        <begin position="271"/>
        <end position="290"/>
    </location>
</feature>
<dbReference type="InterPro" id="IPR011032">
    <property type="entry name" value="GroES-like_sf"/>
</dbReference>
<dbReference type="SUPFAM" id="SSF47336">
    <property type="entry name" value="ACP-like"/>
    <property type="match status" value="1"/>
</dbReference>
<dbReference type="Pfam" id="PF21089">
    <property type="entry name" value="PKS_DH_N"/>
    <property type="match status" value="1"/>
</dbReference>
<keyword evidence="2" id="KW-0597">Phosphoprotein</keyword>
<dbReference type="InterPro" id="IPR014031">
    <property type="entry name" value="Ketoacyl_synth_C"/>
</dbReference>
<evidence type="ECO:0000256" key="6">
    <source>
        <dbReference type="ARBA" id="ARBA00023268"/>
    </source>
</evidence>
<dbReference type="InterPro" id="IPR049551">
    <property type="entry name" value="PKS_DH_C"/>
</dbReference>
<dbReference type="SMART" id="SM00829">
    <property type="entry name" value="PKS_ER"/>
    <property type="match status" value="1"/>
</dbReference>
<dbReference type="PROSITE" id="PS50075">
    <property type="entry name" value="CARRIER"/>
    <property type="match status" value="1"/>
</dbReference>
<dbReference type="InterPro" id="IPR001227">
    <property type="entry name" value="Ac_transferase_dom_sf"/>
</dbReference>
<comment type="caution">
    <text evidence="13">The sequence shown here is derived from an EMBL/GenBank/DDBJ whole genome shotgun (WGS) entry which is preliminary data.</text>
</comment>
<dbReference type="InterPro" id="IPR013968">
    <property type="entry name" value="PKS_KR"/>
</dbReference>
<evidence type="ECO:0000256" key="7">
    <source>
        <dbReference type="ARBA" id="ARBA00023315"/>
    </source>
</evidence>
<dbReference type="InterPro" id="IPR032821">
    <property type="entry name" value="PKS_assoc"/>
</dbReference>
<feature type="region of interest" description="Disordered" evidence="9">
    <location>
        <begin position="427"/>
        <end position="459"/>
    </location>
</feature>
<evidence type="ECO:0000256" key="3">
    <source>
        <dbReference type="ARBA" id="ARBA00022679"/>
    </source>
</evidence>
<feature type="active site" description="Proton acceptor; for dehydratase activity" evidence="8">
    <location>
        <position position="1003"/>
    </location>
</feature>
<evidence type="ECO:0000256" key="4">
    <source>
        <dbReference type="ARBA" id="ARBA00022857"/>
    </source>
</evidence>
<dbReference type="Pfam" id="PF00550">
    <property type="entry name" value="PP-binding"/>
    <property type="match status" value="1"/>
</dbReference>
<evidence type="ECO:0000256" key="8">
    <source>
        <dbReference type="PROSITE-ProRule" id="PRU01363"/>
    </source>
</evidence>
<evidence type="ECO:0000256" key="1">
    <source>
        <dbReference type="ARBA" id="ARBA00022450"/>
    </source>
</evidence>
<dbReference type="CDD" id="cd02440">
    <property type="entry name" value="AdoMet_MTases"/>
    <property type="match status" value="1"/>
</dbReference>
<dbReference type="InterPro" id="IPR009081">
    <property type="entry name" value="PP-bd_ACP"/>
</dbReference>
<dbReference type="PROSITE" id="PS00012">
    <property type="entry name" value="PHOSPHOPANTETHEINE"/>
    <property type="match status" value="1"/>
</dbReference>
<dbReference type="InterPro" id="IPR042104">
    <property type="entry name" value="PKS_dehydratase_sf"/>
</dbReference>
<dbReference type="InterPro" id="IPR049552">
    <property type="entry name" value="PKS_DH_N"/>
</dbReference>
<feature type="compositionally biased region" description="Low complexity" evidence="9">
    <location>
        <begin position="429"/>
        <end position="441"/>
    </location>
</feature>
<dbReference type="SUPFAM" id="SSF53901">
    <property type="entry name" value="Thiolase-like"/>
    <property type="match status" value="1"/>
</dbReference>
<dbReference type="SUPFAM" id="SSF55048">
    <property type="entry name" value="Probable ACP-binding domain of malonyl-CoA ACP transacylase"/>
    <property type="match status" value="1"/>
</dbReference>
<evidence type="ECO:0000259" key="12">
    <source>
        <dbReference type="PROSITE" id="PS52019"/>
    </source>
</evidence>
<dbReference type="InterPro" id="IPR006162">
    <property type="entry name" value="Ppantetheine_attach_site"/>
</dbReference>
<dbReference type="InterPro" id="IPR029063">
    <property type="entry name" value="SAM-dependent_MTases_sf"/>
</dbReference>
<dbReference type="SUPFAM" id="SSF50129">
    <property type="entry name" value="GroES-like"/>
    <property type="match status" value="1"/>
</dbReference>
<dbReference type="Pfam" id="PF16197">
    <property type="entry name" value="KAsynt_C_assoc"/>
    <property type="match status" value="1"/>
</dbReference>
<feature type="domain" description="Carrier" evidence="10">
    <location>
        <begin position="2479"/>
        <end position="2556"/>
    </location>
</feature>
<evidence type="ECO:0000313" key="13">
    <source>
        <dbReference type="EMBL" id="KAK8091418.1"/>
    </source>
</evidence>
<dbReference type="CDD" id="cd00833">
    <property type="entry name" value="PKS"/>
    <property type="match status" value="1"/>
</dbReference>
<dbReference type="Pfam" id="PF00698">
    <property type="entry name" value="Acyl_transf_1"/>
    <property type="match status" value="1"/>
</dbReference>
<keyword evidence="4" id="KW-0521">NADP</keyword>
<dbReference type="InterPro" id="IPR016036">
    <property type="entry name" value="Malonyl_transacylase_ACP-bd"/>
</dbReference>
<organism evidence="13 14">
    <name type="scientific">Apiospora hydei</name>
    <dbReference type="NCBI Taxonomy" id="1337664"/>
    <lineage>
        <taxon>Eukaryota</taxon>
        <taxon>Fungi</taxon>
        <taxon>Dikarya</taxon>
        <taxon>Ascomycota</taxon>
        <taxon>Pezizomycotina</taxon>
        <taxon>Sordariomycetes</taxon>
        <taxon>Xylariomycetidae</taxon>
        <taxon>Amphisphaeriales</taxon>
        <taxon>Apiosporaceae</taxon>
        <taxon>Apiospora</taxon>
    </lineage>
</organism>
<evidence type="ECO:0000259" key="11">
    <source>
        <dbReference type="PROSITE" id="PS52004"/>
    </source>
</evidence>
<dbReference type="Gene3D" id="3.10.129.110">
    <property type="entry name" value="Polyketide synthase dehydratase"/>
    <property type="match status" value="1"/>
</dbReference>
<dbReference type="Pfam" id="PF02801">
    <property type="entry name" value="Ketoacyl-synt_C"/>
    <property type="match status" value="1"/>
</dbReference>
<dbReference type="Pfam" id="PF08242">
    <property type="entry name" value="Methyltransf_12"/>
    <property type="match status" value="1"/>
</dbReference>
<keyword evidence="3" id="KW-0808">Transferase</keyword>
<dbReference type="SUPFAM" id="SSF51735">
    <property type="entry name" value="NAD(P)-binding Rossmann-fold domains"/>
    <property type="match status" value="2"/>
</dbReference>
<dbReference type="PROSITE" id="PS52004">
    <property type="entry name" value="KS3_2"/>
    <property type="match status" value="1"/>
</dbReference>
<dbReference type="InterPro" id="IPR036291">
    <property type="entry name" value="NAD(P)-bd_dom_sf"/>
</dbReference>
<reference evidence="13 14" key="1">
    <citation type="submission" date="2023-01" db="EMBL/GenBank/DDBJ databases">
        <title>Analysis of 21 Apiospora genomes using comparative genomics revels a genus with tremendous synthesis potential of carbohydrate active enzymes and secondary metabolites.</title>
        <authorList>
            <person name="Sorensen T."/>
        </authorList>
    </citation>
    <scope>NUCLEOTIDE SEQUENCE [LARGE SCALE GENOMIC DNA]</scope>
    <source>
        <strain evidence="13 14">CBS 114990</strain>
    </source>
</reference>
<dbReference type="CDD" id="cd05274">
    <property type="entry name" value="KR_FAS_SDR_x"/>
    <property type="match status" value="1"/>
</dbReference>
<evidence type="ECO:0000256" key="5">
    <source>
        <dbReference type="ARBA" id="ARBA00023002"/>
    </source>
</evidence>
<dbReference type="InterPro" id="IPR057326">
    <property type="entry name" value="KR_dom"/>
</dbReference>
<dbReference type="InterPro" id="IPR016035">
    <property type="entry name" value="Acyl_Trfase/lysoPLipase"/>
</dbReference>
<keyword evidence="1" id="KW-0596">Phosphopantetheine</keyword>
<feature type="domain" description="PKS/mFAS DH" evidence="12">
    <location>
        <begin position="969"/>
        <end position="1298"/>
    </location>
</feature>
<dbReference type="InterPro" id="IPR036736">
    <property type="entry name" value="ACP-like_sf"/>
</dbReference>
<sequence>MDEPIAVIGLDAVFPGDADTADGFYNFILQGRSARTSVPSDRYHAEAYWHPDIERAGAARNSTGHYLKQNVAAFDAPFFSITAEEAGAMDPQQRGVLEGTYRALENAGIPISAAKGTQTGVYVGCFSHDYQGMLQRDIDSRPKYSGLGTSASILSNRVSWFYDLRGPSVTIDTACSSSLVAAHQACLDLQVKETSMAIAAGCNLILSPDSTLELDALGVLSPDGTSYSFDSRANGYGRGEGFGTIVLKRVSDAIRDGNAIRAVIRGSAVNQDGRSPGDFPADQGRPGRADEASFLQHGTGTMIGDPIEASAIAEMFSTHRSKEQPLYVGALKSNIGHLEGAAGIASVIKGVLTLEKGVIPPNVNFEHRNPAILEEWNLEFPTTPCPWPETAGGLRRMSINSFGFGGTNAHMVLDDAAHYLRSHRHARSDGCSSESSSQLGSFKDSGVASEVDSGTPAASPAKQAISQTVASLPQASSCIFVLSAQDQTGTTRMRDLYRAYAVSKRELGLSEEQESSLLRDLSYTLSSHRTHHDWRSFSIAQSMRDLCQSSDESVISGTSRIHSDPQLALVFTGQGAQWPAMGRGLFEYPVFKNSMLEADHYLSTLGCPWSLIDELLNTAELSHIDDPIYCQPICTALQVALVDLLESWGVVLCAVIGHSSGEIAAAYAAGRLSKHAAWKISYFRGYLSGQLCSSESQLKTTMAAVGLDMSQCARYIDKVQARELTPGGGLEVACMNSPQSHTISGTIAEIDSLVAMLQDEGIFARKLNVSIGYHSRFMVPVADEYATLIGDIEGRQTPVAVLPQFFSSTYGSSDFDLSELQQASYWVKNLVSPVRFNEAAAMMLKENATEMSSCGSTGSITDLLEIGPHGALRGPLNSIMKHQASEKPATYQSILTRNKSARETALESIAILFSRGHEIDLTTASQCGPERQSANMLTDLPPYPFNHTKQYWSESRLGRNFRCPSAGRHELLGRPLIDDMGPQAPKVWRNWIRISESPWLLDHKVDGEVLYPAAGMVAMAIEASRQVSGSDDRSALKALRMKDVSFHLACRIPDDSKSGVEAYFSLAPPRSSRLANRSGWREFQFLSREEDSSEWREHCRGFVQLEYDSAPTAVDNGLDAQLFQEAIRHEVNETRQLCVQKHTGREVYNALSLSGLEYGAAFKAIRQASTARPGGQTRVHALVDNAVSKLLPSMPHQYVQPHMIHPATLDGVIQASLVPLVLGPSAVKRPLVPTLLDELWIATSHHHDSYSVSGTTTMNDGQEAILDISALDDQSGEPMIKAVLRATPLPSQNPISDRGHQKPLAFKVEWKADPTFMGEKETTMFFDSPDLATAEESPATQKSAANITNDLELLCRLYLRELLFSTEQCSSASTAPHMQQYLSWAGDETSLLEDGAINLVMAVGRSLRDIVSGRKDALEVVFQDKLADDAYRHGFGADQIYARLCGYLDILAHKEPGLRIAEVGAGTGGTTAPVLESLSKGISGCCFSHYDFTDISPSFFEQAKEKFAGYPAHDRIGYRVLDIEKSCVDQGFELGSYDVVIAANVLHATRSIQATLGHVLPLLKPGGKLLLYEVSDPTALGPCFCFGIFPGWWLSHEPERSTSPLLSVDSWKSHLKLAGFSDQVDSFTWRQCSFIVATKPELPVLRDSTPIHIVINGSSEVQQSVAEHLPGCLGLELPVPILDISEVRRRDVSLGTCILPIELEQPVLRSMTQEQLDRIKYVLSHSSEVVWLSKQDTLDPDKALIHGFARVARSECPNLKFTTVSFDGSMDLEGVARTTAEIMSSARGGENSFQVTEDNTVMIPRITEAHDVDAYLKARVAKTDQHNTVTEPLGMHKKRPLALTIGTLGLLETLRFEDDPLAGVPLEPNEVEFEAMACGMNFKDLALALGKVHGDPFSGLEAAGIVTRAGPSSLFRAGDKVFGLAYAGGAIGGGFKTHVRGRDGFLARLPEDDEMSWAQAAGIPLVYATVYGCLCERDPIREGDSILIHVAAGGVGQAAIQIAQSFGAEIFATVGSVEKRDFLELTYGLARDHIFSSRDLTFKSQVLRKTGGRGVDIVLNSLAGEALKASWDCVAPFGRFIELGIGDIAANSQIGMANLSRHTRFESFDLAYLAKQTDPAIQQRTQRIFQGAMHLVLTRLQDVRGKMPVTVFPMSDVLGAFRHMQAAKHIGKLVLEPRDDQVVPVLPPKVSTPTWKLDAGASYVISGGLGGVGKAIAEWMVSRGARYLILLSRSGAEGHPESQSFVQSLEAQGVTVAAPPCDVSCHETLKSVIRCVQGSMVLKDNLFLDMSLEEWQAAIRPKVDGSWNLHHILGPLDFFVLLSSATGIIGHQEQSNYAAGNTFQDALARYRVSQGSHAVSLDLPAVADVGFVAERPEILGSLRSQGLDILPLAELLAVLDHYCDPSQRGLQAADCNVALRLALPQELEAEGIATPRCHKDPLFSHLTQLESTVITTKTQQVKQESRHCVLLASAASAKEAHKIALDAVLLKLARILSVEPEALDPSKPLHALGIDSLVSVELRSWLAKELGVQLTVLEMTSKSSVRHLAETAVARSQYTPNFQGE</sequence>
<dbReference type="InterPro" id="IPR056501">
    <property type="entry name" value="NAD-bd_HRPKS_sdrA"/>
</dbReference>
<dbReference type="Gene3D" id="3.30.70.3290">
    <property type="match status" value="1"/>
</dbReference>
<evidence type="ECO:0000259" key="10">
    <source>
        <dbReference type="PROSITE" id="PS50075"/>
    </source>
</evidence>
<dbReference type="Pfam" id="PF00109">
    <property type="entry name" value="ketoacyl-synt"/>
    <property type="match status" value="1"/>
</dbReference>
<dbReference type="PANTHER" id="PTHR43775">
    <property type="entry name" value="FATTY ACID SYNTHASE"/>
    <property type="match status" value="1"/>
</dbReference>
<dbReference type="Gene3D" id="1.10.1200.10">
    <property type="entry name" value="ACP-like"/>
    <property type="match status" value="1"/>
</dbReference>
<dbReference type="Gene3D" id="3.40.47.10">
    <property type="match status" value="1"/>
</dbReference>
<gene>
    <name evidence="13" type="ORF">PG997_001779</name>
</gene>
<dbReference type="Pfam" id="PF08659">
    <property type="entry name" value="KR"/>
    <property type="match status" value="1"/>
</dbReference>
<name>A0ABR1X7N5_9PEZI</name>
<dbReference type="InterPro" id="IPR013149">
    <property type="entry name" value="ADH-like_C"/>
</dbReference>
<dbReference type="PANTHER" id="PTHR43775:SF29">
    <property type="entry name" value="ASPERFURANONE POLYKETIDE SYNTHASE AFOG-RELATED"/>
    <property type="match status" value="1"/>
</dbReference>
<dbReference type="Proteomes" id="UP001433268">
    <property type="component" value="Unassembled WGS sequence"/>
</dbReference>